<gene>
    <name evidence="3" type="ORF">AB5J52_00075</name>
</gene>
<proteinExistence type="predicted"/>
<dbReference type="InterPro" id="IPR007421">
    <property type="entry name" value="Schlafen_AlbA_2_dom"/>
</dbReference>
<name>A0AB39QC48_9ACTN</name>
<evidence type="ECO:0000256" key="1">
    <source>
        <dbReference type="SAM" id="MobiDB-lite"/>
    </source>
</evidence>
<evidence type="ECO:0000259" key="2">
    <source>
        <dbReference type="Pfam" id="PF04326"/>
    </source>
</evidence>
<reference evidence="3" key="1">
    <citation type="submission" date="2024-07" db="EMBL/GenBank/DDBJ databases">
        <authorList>
            <person name="Yu S.T."/>
        </authorList>
    </citation>
    <scope>NUCLEOTIDE SEQUENCE</scope>
    <source>
        <strain evidence="3">R39</strain>
    </source>
</reference>
<feature type="region of interest" description="Disordered" evidence="1">
    <location>
        <begin position="203"/>
        <end position="234"/>
    </location>
</feature>
<sequence>MSEMDLEAVRAALRAHNPAALLELPEGQWLDAKGAPYELRDPHAVEELAKDVAAFANGGGGVIVVGITTRPEQGREILDKVSSVGRASVDLDRWRKLIRQHITPAPRGTSVEWSDDRQGACVVYIDIPAQDPGCLFVVAAPTGKKGAPRTDTVAVPVREADGTHWLPRTELQRLLSNGVAASGMTTAQALADLLREAVAQRQPEAGPQIGQGLPSRQEFSGAPRACGSGSCSSEAVGTTITDATDVVH</sequence>
<dbReference type="Gene3D" id="3.30.950.30">
    <property type="entry name" value="Schlafen, AAA domain"/>
    <property type="match status" value="1"/>
</dbReference>
<dbReference type="RefSeq" id="WP_369220578.1">
    <property type="nucleotide sequence ID" value="NZ_CP163441.1"/>
</dbReference>
<dbReference type="AlphaFoldDB" id="A0AB39QC48"/>
<dbReference type="Pfam" id="PF04326">
    <property type="entry name" value="SLFN_AlbA_2"/>
    <property type="match status" value="1"/>
</dbReference>
<dbReference type="EMBL" id="CP163441">
    <property type="protein sequence ID" value="XDQ40815.1"/>
    <property type="molecule type" value="Genomic_DNA"/>
</dbReference>
<feature type="domain" description="Schlafen AlbA-2" evidence="2">
    <location>
        <begin position="26"/>
        <end position="128"/>
    </location>
</feature>
<protein>
    <submittedName>
        <fullName evidence="3">Helix-turn-helix domain-containing protein</fullName>
    </submittedName>
</protein>
<accession>A0AB39QC48</accession>
<organism evidence="3">
    <name type="scientific">Streptomyces sp. R39</name>
    <dbReference type="NCBI Taxonomy" id="3238631"/>
    <lineage>
        <taxon>Bacteria</taxon>
        <taxon>Bacillati</taxon>
        <taxon>Actinomycetota</taxon>
        <taxon>Actinomycetes</taxon>
        <taxon>Kitasatosporales</taxon>
        <taxon>Streptomycetaceae</taxon>
        <taxon>Streptomyces</taxon>
    </lineage>
</organism>
<evidence type="ECO:0000313" key="3">
    <source>
        <dbReference type="EMBL" id="XDQ40815.1"/>
    </source>
</evidence>
<dbReference type="InterPro" id="IPR038461">
    <property type="entry name" value="Schlafen_AlbA_2_dom_sf"/>
</dbReference>